<dbReference type="OrthoDB" id="28924at10239"/>
<sequence length="47" mass="5524">MKIITIIVLIAFFCMSIYWAIMTPHMIPTLILGWVFLGLQARYECFN</sequence>
<evidence type="ECO:0000313" key="2">
    <source>
        <dbReference type="Proteomes" id="UP000030718"/>
    </source>
</evidence>
<keyword evidence="2" id="KW-1185">Reference proteome</keyword>
<gene>
    <name evidence="1" type="ORF">VR26_046</name>
</gene>
<protein>
    <submittedName>
        <fullName evidence="1">Uncharacterized protein</fullName>
    </submittedName>
</protein>
<dbReference type="Proteomes" id="UP000030718">
    <property type="component" value="Segment"/>
</dbReference>
<accession>A0A0A7HDE5</accession>
<organism evidence="1 2">
    <name type="scientific">Escherichia phage vB_EcoM_VR26</name>
    <dbReference type="NCBI Taxonomy" id="1567029"/>
    <lineage>
        <taxon>Viruses</taxon>
        <taxon>Duplodnaviria</taxon>
        <taxon>Heunggongvirae</taxon>
        <taxon>Uroviricota</taxon>
        <taxon>Caudoviricetes</taxon>
        <taxon>Pantevenvirales</taxon>
        <taxon>Straboviridae</taxon>
        <taxon>Tevenvirinae</taxon>
        <taxon>Gaprivervirus</taxon>
        <taxon>Gaprivervirus vr26</taxon>
    </lineage>
</organism>
<name>A0A0A7HDE5_9CAUD</name>
<proteinExistence type="predicted"/>
<dbReference type="RefSeq" id="YP_009213883.1">
    <property type="nucleotide sequence ID" value="NC_028957.1"/>
</dbReference>
<evidence type="ECO:0000313" key="1">
    <source>
        <dbReference type="EMBL" id="AIZ02683.1"/>
    </source>
</evidence>
<dbReference type="EMBL" id="KP007362">
    <property type="protein sequence ID" value="AIZ02683.1"/>
    <property type="molecule type" value="Genomic_DNA"/>
</dbReference>
<dbReference type="GeneID" id="26640339"/>
<reference evidence="1 2" key="1">
    <citation type="submission" date="2014-10" db="EMBL/GenBank/DDBJ databases">
        <title>VR bacteriophages - a small but diverse group of low-temperature viruses.</title>
        <authorList>
            <person name="Kaliniene L."/>
            <person name="Meskys R."/>
            <person name="Simoliunas E."/>
            <person name="Zajanckauskaite A."/>
            <person name="Truncaite L."/>
        </authorList>
    </citation>
    <scope>NUCLEOTIDE SEQUENCE [LARGE SCALE GENOMIC DNA]</scope>
</reference>
<dbReference type="KEGG" id="vg:26640339"/>